<dbReference type="CDD" id="cd07971">
    <property type="entry name" value="OBF_DNA_ligase_LigD"/>
    <property type="match status" value="1"/>
</dbReference>
<dbReference type="PANTHER" id="PTHR45674:SF4">
    <property type="entry name" value="DNA LIGASE 1"/>
    <property type="match status" value="1"/>
</dbReference>
<evidence type="ECO:0000259" key="4">
    <source>
        <dbReference type="PROSITE" id="PS50160"/>
    </source>
</evidence>
<protein>
    <recommendedName>
        <fullName evidence="2">DNA ligase (ATP)</fullName>
        <ecNumber evidence="2">6.5.1.1</ecNumber>
    </recommendedName>
</protein>
<dbReference type="Proteomes" id="UP000824504">
    <property type="component" value="Chromosome"/>
</dbReference>
<feature type="domain" description="ATP-dependent DNA ligase family profile" evidence="4">
    <location>
        <begin position="113"/>
        <end position="192"/>
    </location>
</feature>
<dbReference type="EC" id="6.5.1.1" evidence="2"/>
<keyword evidence="6" id="KW-1185">Reference proteome</keyword>
<evidence type="ECO:0000256" key="3">
    <source>
        <dbReference type="ARBA" id="ARBA00022598"/>
    </source>
</evidence>
<keyword evidence="3 5" id="KW-0436">Ligase</keyword>
<comment type="similarity">
    <text evidence="1">Belongs to the ATP-dependent DNA ligase family.</text>
</comment>
<dbReference type="GO" id="GO:0016874">
    <property type="term" value="F:ligase activity"/>
    <property type="evidence" value="ECO:0007669"/>
    <property type="project" value="UniProtKB-KW"/>
</dbReference>
<dbReference type="InterPro" id="IPR012309">
    <property type="entry name" value="DNA_ligase_ATP-dep_C"/>
</dbReference>
<evidence type="ECO:0000256" key="1">
    <source>
        <dbReference type="ARBA" id="ARBA00007572"/>
    </source>
</evidence>
<organism evidence="5 6">
    <name type="scientific">Tessaracoccus palaemonis</name>
    <dbReference type="NCBI Taxonomy" id="2829499"/>
    <lineage>
        <taxon>Bacteria</taxon>
        <taxon>Bacillati</taxon>
        <taxon>Actinomycetota</taxon>
        <taxon>Actinomycetes</taxon>
        <taxon>Propionibacteriales</taxon>
        <taxon>Propionibacteriaceae</taxon>
        <taxon>Tessaracoccus</taxon>
    </lineage>
</organism>
<dbReference type="Pfam" id="PF04679">
    <property type="entry name" value="DNA_ligase_A_C"/>
    <property type="match status" value="1"/>
</dbReference>
<sequence>MRPMLATPTATPGVPPSGDEWVHEVKWDGVRALAETVNGELRIYNRNQVDVTVAYPEIVAGAVGLPDGLLFDCEITALDPTTGIPTLQAIAPRIHVSNAKKAAKLAAERPALLVVFDLLREGGADLTGLPLEERRRRLALIDLDRPCWHLSDVFDDAEAITQFTADAGMEGVMSKRRGSRYQPGHRSPDWVKTPHRREVVAVIGGWVPQAGTDNVLGALWVGHATDEATFDADPVLYPLARVGSGLKSKERDALMTVLRGLARDTAPFHPLPEGPEVRRTHWVEPMVCVQIRYLSTSKGGALRQPVLRKLRPDVSPVEASTAPTV</sequence>
<dbReference type="PROSITE" id="PS50160">
    <property type="entry name" value="DNA_LIGASE_A3"/>
    <property type="match status" value="1"/>
</dbReference>
<accession>A0ABX8SMY0</accession>
<dbReference type="EMBL" id="CP079216">
    <property type="protein sequence ID" value="QXT62534.1"/>
    <property type="molecule type" value="Genomic_DNA"/>
</dbReference>
<reference evidence="5 6" key="1">
    <citation type="submission" date="2021-07" db="EMBL/GenBank/DDBJ databases">
        <title>complete genome sequencing of Tessaracoccus sp.J1M15.</title>
        <authorList>
            <person name="Bae J.-W."/>
            <person name="Kim D.-y."/>
        </authorList>
    </citation>
    <scope>NUCLEOTIDE SEQUENCE [LARGE SCALE GENOMIC DNA]</scope>
    <source>
        <strain evidence="5 6">J1M15</strain>
    </source>
</reference>
<dbReference type="InterPro" id="IPR050191">
    <property type="entry name" value="ATP-dep_DNA_ligase"/>
</dbReference>
<evidence type="ECO:0000313" key="6">
    <source>
        <dbReference type="Proteomes" id="UP000824504"/>
    </source>
</evidence>
<evidence type="ECO:0000313" key="5">
    <source>
        <dbReference type="EMBL" id="QXT62534.1"/>
    </source>
</evidence>
<dbReference type="PANTHER" id="PTHR45674">
    <property type="entry name" value="DNA LIGASE 1/3 FAMILY MEMBER"/>
    <property type="match status" value="1"/>
</dbReference>
<dbReference type="CDD" id="cd07906">
    <property type="entry name" value="Adenylation_DNA_ligase_LigD_LigC"/>
    <property type="match status" value="1"/>
</dbReference>
<gene>
    <name evidence="5" type="ORF">KDB89_12430</name>
</gene>
<evidence type="ECO:0000256" key="2">
    <source>
        <dbReference type="ARBA" id="ARBA00012727"/>
    </source>
</evidence>
<proteinExistence type="inferred from homology"/>
<name>A0ABX8SMY0_9ACTN</name>
<dbReference type="Pfam" id="PF01068">
    <property type="entry name" value="DNA_ligase_A_M"/>
    <property type="match status" value="1"/>
</dbReference>
<dbReference type="InterPro" id="IPR012310">
    <property type="entry name" value="DNA_ligase_ATP-dep_cent"/>
</dbReference>
<dbReference type="RefSeq" id="WP_219081507.1">
    <property type="nucleotide sequence ID" value="NZ_CP079216.1"/>
</dbReference>